<dbReference type="Proteomes" id="UP000886611">
    <property type="component" value="Unassembled WGS sequence"/>
</dbReference>
<dbReference type="GO" id="GO:0005814">
    <property type="term" value="C:centriole"/>
    <property type="evidence" value="ECO:0007669"/>
    <property type="project" value="TreeGrafter"/>
</dbReference>
<evidence type="ECO:0000259" key="3">
    <source>
        <dbReference type="PROSITE" id="PS50888"/>
    </source>
</evidence>
<evidence type="ECO:0000313" key="4">
    <source>
        <dbReference type="EMBL" id="KAG2456826.1"/>
    </source>
</evidence>
<dbReference type="GO" id="GO:0015631">
    <property type="term" value="F:tubulin binding"/>
    <property type="evidence" value="ECO:0007669"/>
    <property type="project" value="TreeGrafter"/>
</dbReference>
<comment type="caution">
    <text evidence="4">The sequence shown here is derived from an EMBL/GenBank/DDBJ whole genome shotgun (WGS) entry which is preliminary data.</text>
</comment>
<dbReference type="Gene3D" id="2.60.450.20">
    <property type="match status" value="1"/>
</dbReference>
<keyword evidence="2" id="KW-0175">Coiled coil</keyword>
<gene>
    <name evidence="4" type="primary">Npas2_1</name>
    <name evidence="4" type="ORF">GTO96_0012937</name>
</gene>
<feature type="non-terminal residue" evidence="4">
    <location>
        <position position="1402"/>
    </location>
</feature>
<proteinExistence type="inferred from homology"/>
<dbReference type="GO" id="GO:0005813">
    <property type="term" value="C:centrosome"/>
    <property type="evidence" value="ECO:0007669"/>
    <property type="project" value="TreeGrafter"/>
</dbReference>
<dbReference type="InterPro" id="IPR047002">
    <property type="entry name" value="Tcp10_C_sf"/>
</dbReference>
<protein>
    <submittedName>
        <fullName evidence="4">NPAS2 protein</fullName>
    </submittedName>
</protein>
<dbReference type="PANTHER" id="PTHR10331">
    <property type="entry name" value="T COMPLEX PROTEIN 10"/>
    <property type="match status" value="1"/>
</dbReference>
<feature type="non-terminal residue" evidence="4">
    <location>
        <position position="1"/>
    </location>
</feature>
<organism evidence="4 5">
    <name type="scientific">Polypterus senegalus</name>
    <name type="common">Senegal bichir</name>
    <dbReference type="NCBI Taxonomy" id="55291"/>
    <lineage>
        <taxon>Eukaryota</taxon>
        <taxon>Metazoa</taxon>
        <taxon>Chordata</taxon>
        <taxon>Craniata</taxon>
        <taxon>Vertebrata</taxon>
        <taxon>Euteleostomi</taxon>
        <taxon>Actinopterygii</taxon>
        <taxon>Polypteriformes</taxon>
        <taxon>Polypteridae</taxon>
        <taxon>Polypterus</taxon>
    </lineage>
</organism>
<dbReference type="Pfam" id="PF07202">
    <property type="entry name" value="Tcp10_C"/>
    <property type="match status" value="4"/>
</dbReference>
<reference evidence="4 5" key="1">
    <citation type="journal article" date="2021" name="Cell">
        <title>Tracing the genetic footprints of vertebrate landing in non-teleost ray-finned fishes.</title>
        <authorList>
            <person name="Bi X."/>
            <person name="Wang K."/>
            <person name="Yang L."/>
            <person name="Pan H."/>
            <person name="Jiang H."/>
            <person name="Wei Q."/>
            <person name="Fang M."/>
            <person name="Yu H."/>
            <person name="Zhu C."/>
            <person name="Cai Y."/>
            <person name="He Y."/>
            <person name="Gan X."/>
            <person name="Zeng H."/>
            <person name="Yu D."/>
            <person name="Zhu Y."/>
            <person name="Jiang H."/>
            <person name="Qiu Q."/>
            <person name="Yang H."/>
            <person name="Zhang Y.E."/>
            <person name="Wang W."/>
            <person name="Zhu M."/>
            <person name="He S."/>
            <person name="Zhang G."/>
        </authorList>
    </citation>
    <scope>NUCLEOTIDE SEQUENCE [LARGE SCALE GENOMIC DNA]</scope>
    <source>
        <strain evidence="4">Bchr_013</strain>
    </source>
</reference>
<comment type="similarity">
    <text evidence="1">Belongs to the TCP10 family.</text>
</comment>
<dbReference type="GO" id="GO:0060271">
    <property type="term" value="P:cilium assembly"/>
    <property type="evidence" value="ECO:0007669"/>
    <property type="project" value="TreeGrafter"/>
</dbReference>
<dbReference type="InterPro" id="IPR026581">
    <property type="entry name" value="TCP10L/CENPJ"/>
</dbReference>
<keyword evidence="5" id="KW-1185">Reference proteome</keyword>
<name>A0A8X8BJT6_POLSE</name>
<dbReference type="SMART" id="SM00353">
    <property type="entry name" value="HLH"/>
    <property type="match status" value="1"/>
</dbReference>
<dbReference type="PROSITE" id="PS50888">
    <property type="entry name" value="BHLH"/>
    <property type="match status" value="1"/>
</dbReference>
<evidence type="ECO:0000313" key="5">
    <source>
        <dbReference type="Proteomes" id="UP000886611"/>
    </source>
</evidence>
<dbReference type="Pfam" id="PF00010">
    <property type="entry name" value="HLH"/>
    <property type="match status" value="1"/>
</dbReference>
<evidence type="ECO:0000256" key="1">
    <source>
        <dbReference type="ARBA" id="ARBA00005627"/>
    </source>
</evidence>
<dbReference type="EMBL" id="JAATIS010008602">
    <property type="protein sequence ID" value="KAG2456826.1"/>
    <property type="molecule type" value="Genomic_DNA"/>
</dbReference>
<evidence type="ECO:0000256" key="2">
    <source>
        <dbReference type="SAM" id="Coils"/>
    </source>
</evidence>
<dbReference type="PANTHER" id="PTHR10331:SF27">
    <property type="entry name" value="CENTROMERE PROTEIN J"/>
    <property type="match status" value="1"/>
</dbReference>
<dbReference type="InterPro" id="IPR058029">
    <property type="entry name" value="Tubulin-bd_CENPJ"/>
</dbReference>
<dbReference type="GO" id="GO:0061511">
    <property type="term" value="P:centriole elongation"/>
    <property type="evidence" value="ECO:0007669"/>
    <property type="project" value="TreeGrafter"/>
</dbReference>
<sequence>MNFLARWMPSTSRAGVILNPPFDPLNTNAYQTGWLPEGQNDSFITQFSPLPVSSNSSCISVDSFMDKNISSACGEAELSGTGFHNALDALKLPSLDGNPLSLWDDADVFNQDVADCPVKDAAEANGQCSSSFIQELEKLKEWQLQKQGQLKMQQTYQLLKVTEDQKKLIESVSAQEVPLDSSNGSLNSEHTKEQLNNCHGYGKSQAGPDFLDGGSQICQQEKDVVCNEDLLKSQDRPINPGIGMKMQSFEEMLEEQLKLEEERLKCTEPVKMSAKAEVKGNTKRPFLKRGEGLARFTSRSFPVKPPCKETQPINAEKVAQAKSVSKINKPQVQRKTSVLKKKNLSGKDIGLQKKADTHSLCKMNHIQETNSFGHQSGENTAEVPPKLLTEPKIQVKPVEKTLVKPFPVKANWSSEEVSKVSDSISAKMHSSASLNPMTYERNKQYSISRTARNVPPSGQEYSFDLSFQKKIEKWDEEKEKENLELNEFELLEQAADEISFSSNSSFMQKVLHLDVQGQTGHRLSSTPIKTLKQHQQTAKISPFTRDGKVQTLSQIIQETLDCKRTHVASNKAIILNCISKKSASFTNDQEGANRCSESCQDISDSEVEDDDTALQPCISQGVLTSEITPCQHINLYDKTAYQDHTKESEDESDGVHVDEVGYTSDESTVIEKKCKLQPGNIDPLTFDDDDTWNDLEVFDKHGHLETAGNDEVVDRLHIHCTAIDRTVANKEMKRKVANGKTGDRKSGDTFLDNRIEQQPASELMVKLFPSLKPKNKPAVVQNTRLHYYRKKVADFEKVKADELTRLEEYKKEEMRKLQKERKVFEKYAAAARAIPDKKEREEMQTTSGGLRQEVLQEISHADGKIEQILQNGDQIIIFPNGSRKEICADGKTIKVTFFNGDIKQIMADQRVIYFYADAQTTHTTYPDGLEVLQFPNNQIEKHFPDGRKEITFPDQTIKNVYPDGQEESLLPDGTVIRVAQNGNKIIEFINGQRELHTSEYKRREYPDGTVKTVYASGQQETHYPTGRLILQLGTLDISGSTVLEADPSISCEPPNLTDIAKVVNQLRGGKAAGICGVQGELHQAGGKAVVLQLLAIFASIWETGIIPTDWKTGLDIHIWKGKGDRLDCGNYKGINTALCARASRNKSEKKRRDQFNVLIKELSTMLPGNTRKMDKTTVLERTIDFLQKHSDVSSHTEAIDVKQDWKPSFLGNEEFTQLMLECDVMDQNLLNFLPEQEHSEIYKLLSSHLLEKDSVSPDHSNAENGLEFCCHLLLGNVNPKEPPTYEYIKFVGNFCSYNNVPSSSSNGFDGAIQRTFKSDIGEQVCYVATVRLATPQFIKVLPALLPAALPGVVEELPLHPEALQVYLESSSGSTSWCGGSAAFQGSISIQVPPGSDYGPQLG</sequence>
<dbReference type="InterPro" id="IPR011598">
    <property type="entry name" value="bHLH_dom"/>
</dbReference>
<dbReference type="InterPro" id="IPR009852">
    <property type="entry name" value="CENPJ_C_dom"/>
</dbReference>
<feature type="coiled-coil region" evidence="2">
    <location>
        <begin position="792"/>
        <end position="820"/>
    </location>
</feature>
<dbReference type="Gene3D" id="3.30.450.20">
    <property type="entry name" value="PAS domain"/>
    <property type="match status" value="1"/>
</dbReference>
<dbReference type="FunFam" id="4.10.280.10:FF:000013">
    <property type="entry name" value="Circadian locomoter output cycles protein kaput"/>
    <property type="match status" value="1"/>
</dbReference>
<dbReference type="SUPFAM" id="SSF47459">
    <property type="entry name" value="HLH, helix-loop-helix DNA-binding domain"/>
    <property type="match status" value="1"/>
</dbReference>
<accession>A0A8X8BJT6</accession>
<dbReference type="GO" id="GO:0046983">
    <property type="term" value="F:protein dimerization activity"/>
    <property type="evidence" value="ECO:0007669"/>
    <property type="project" value="InterPro"/>
</dbReference>
<dbReference type="InterPro" id="IPR036638">
    <property type="entry name" value="HLH_DNA-bd_sf"/>
</dbReference>
<feature type="domain" description="BHLH" evidence="3">
    <location>
        <begin position="1139"/>
        <end position="1189"/>
    </location>
</feature>
<dbReference type="Gene3D" id="4.10.280.10">
    <property type="entry name" value="Helix-loop-helix DNA-binding domain"/>
    <property type="match status" value="1"/>
</dbReference>
<dbReference type="Pfam" id="PF25779">
    <property type="entry name" value="Tubulin-bind_CPAP"/>
    <property type="match status" value="1"/>
</dbReference>